<feature type="region of interest" description="Disordered" evidence="1">
    <location>
        <begin position="1"/>
        <end position="26"/>
    </location>
</feature>
<name>A0A8E2EFM0_9PEZI</name>
<feature type="transmembrane region" description="Helical" evidence="2">
    <location>
        <begin position="32"/>
        <end position="59"/>
    </location>
</feature>
<reference evidence="3 4" key="1">
    <citation type="journal article" date="2016" name="Nat. Commun.">
        <title>Ectomycorrhizal ecology is imprinted in the genome of the dominant symbiotic fungus Cenococcum geophilum.</title>
        <authorList>
            <consortium name="DOE Joint Genome Institute"/>
            <person name="Peter M."/>
            <person name="Kohler A."/>
            <person name="Ohm R.A."/>
            <person name="Kuo A."/>
            <person name="Krutzmann J."/>
            <person name="Morin E."/>
            <person name="Arend M."/>
            <person name="Barry K.W."/>
            <person name="Binder M."/>
            <person name="Choi C."/>
            <person name="Clum A."/>
            <person name="Copeland A."/>
            <person name="Grisel N."/>
            <person name="Haridas S."/>
            <person name="Kipfer T."/>
            <person name="LaButti K."/>
            <person name="Lindquist E."/>
            <person name="Lipzen A."/>
            <person name="Maire R."/>
            <person name="Meier B."/>
            <person name="Mihaltcheva S."/>
            <person name="Molinier V."/>
            <person name="Murat C."/>
            <person name="Poggeler S."/>
            <person name="Quandt C.A."/>
            <person name="Sperisen C."/>
            <person name="Tritt A."/>
            <person name="Tisserant E."/>
            <person name="Crous P.W."/>
            <person name="Henrissat B."/>
            <person name="Nehls U."/>
            <person name="Egli S."/>
            <person name="Spatafora J.W."/>
            <person name="Grigoriev I.V."/>
            <person name="Martin F.M."/>
        </authorList>
    </citation>
    <scope>NUCLEOTIDE SEQUENCE [LARGE SCALE GENOMIC DNA]</scope>
    <source>
        <strain evidence="3 4">CBS 459.81</strain>
    </source>
</reference>
<feature type="region of interest" description="Disordered" evidence="1">
    <location>
        <begin position="69"/>
        <end position="111"/>
    </location>
</feature>
<keyword evidence="2" id="KW-1133">Transmembrane helix</keyword>
<evidence type="ECO:0000313" key="3">
    <source>
        <dbReference type="EMBL" id="OCK83082.1"/>
    </source>
</evidence>
<feature type="compositionally biased region" description="Basic and acidic residues" evidence="1">
    <location>
        <begin position="101"/>
        <end position="111"/>
    </location>
</feature>
<organism evidence="3 4">
    <name type="scientific">Lepidopterella palustris CBS 459.81</name>
    <dbReference type="NCBI Taxonomy" id="1314670"/>
    <lineage>
        <taxon>Eukaryota</taxon>
        <taxon>Fungi</taxon>
        <taxon>Dikarya</taxon>
        <taxon>Ascomycota</taxon>
        <taxon>Pezizomycotina</taxon>
        <taxon>Dothideomycetes</taxon>
        <taxon>Pleosporomycetidae</taxon>
        <taxon>Mytilinidiales</taxon>
        <taxon>Argynnaceae</taxon>
        <taxon>Lepidopterella</taxon>
    </lineage>
</organism>
<dbReference type="Proteomes" id="UP000250266">
    <property type="component" value="Unassembled WGS sequence"/>
</dbReference>
<feature type="region of interest" description="Disordered" evidence="1">
    <location>
        <begin position="142"/>
        <end position="235"/>
    </location>
</feature>
<sequence length="235" mass="25103">MAPAATTTSSVVTTTSSATATATSSPARGDHIGAATIVAVTVFVIYLIAGIVTCTLWFIDRRQKRARLPPTHRPAAPYRPFGRNSTASSSLLANAAESPEADDKASMFSRDRSASNATVTIYVPDQEDPRLTSTSSVNLIPLHVTPMDERRNPMDRTISNGSRLSIHSKGSGSQEESGEGQDLGVSRTRPRSISTNSARYYDPDSTPTSVPEMPASWRSQDGLSARDASGGYQRI</sequence>
<keyword evidence="4" id="KW-1185">Reference proteome</keyword>
<dbReference type="AlphaFoldDB" id="A0A8E2EFM0"/>
<keyword evidence="2" id="KW-0812">Transmembrane</keyword>
<dbReference type="OrthoDB" id="3783802at2759"/>
<evidence type="ECO:0000313" key="4">
    <source>
        <dbReference type="Proteomes" id="UP000250266"/>
    </source>
</evidence>
<evidence type="ECO:0000256" key="1">
    <source>
        <dbReference type="SAM" id="MobiDB-lite"/>
    </source>
</evidence>
<gene>
    <name evidence="3" type="ORF">K432DRAFT_379850</name>
</gene>
<accession>A0A8E2EFM0</accession>
<keyword evidence="2" id="KW-0472">Membrane</keyword>
<feature type="compositionally biased region" description="Low complexity" evidence="1">
    <location>
        <begin position="84"/>
        <end position="98"/>
    </location>
</feature>
<evidence type="ECO:0000256" key="2">
    <source>
        <dbReference type="SAM" id="Phobius"/>
    </source>
</evidence>
<dbReference type="EMBL" id="KV744870">
    <property type="protein sequence ID" value="OCK83082.1"/>
    <property type="molecule type" value="Genomic_DNA"/>
</dbReference>
<proteinExistence type="predicted"/>
<protein>
    <submittedName>
        <fullName evidence="3">Uncharacterized protein</fullName>
    </submittedName>
</protein>